<evidence type="ECO:0000313" key="1">
    <source>
        <dbReference type="EMBL" id="MBD3844685.1"/>
    </source>
</evidence>
<dbReference type="Proteomes" id="UP000619295">
    <property type="component" value="Unassembled WGS sequence"/>
</dbReference>
<reference evidence="1" key="1">
    <citation type="submission" date="2020-09" db="EMBL/GenBank/DDBJ databases">
        <title>Bosea spartocytisi sp. nov. a root nodule endophyte of Spartocytisus supranubius in the high mountain ecosystem fo the Teide National Park (Canary Islands, Spain).</title>
        <authorList>
            <person name="Pulido-Suarez L."/>
            <person name="Peix A."/>
            <person name="Igual J.M."/>
            <person name="Socas-Perez N."/>
            <person name="Velazquez E."/>
            <person name="Flores-Felix J.D."/>
            <person name="Leon-Barrios M."/>
        </authorList>
    </citation>
    <scope>NUCLEOTIDE SEQUENCE</scope>
    <source>
        <strain evidence="1">SSUT16</strain>
    </source>
</reference>
<dbReference type="AlphaFoldDB" id="A0A927E7D9"/>
<dbReference type="CDD" id="cd07814">
    <property type="entry name" value="SRPBCC_CalC_Aha1-like"/>
    <property type="match status" value="1"/>
</dbReference>
<evidence type="ECO:0000313" key="2">
    <source>
        <dbReference type="Proteomes" id="UP000619295"/>
    </source>
</evidence>
<organism evidence="1 2">
    <name type="scientific">Bosea spartocytisi</name>
    <dbReference type="NCBI Taxonomy" id="2773451"/>
    <lineage>
        <taxon>Bacteria</taxon>
        <taxon>Pseudomonadati</taxon>
        <taxon>Pseudomonadota</taxon>
        <taxon>Alphaproteobacteria</taxon>
        <taxon>Hyphomicrobiales</taxon>
        <taxon>Boseaceae</taxon>
        <taxon>Bosea</taxon>
    </lineage>
</organism>
<comment type="caution">
    <text evidence="1">The sequence shown here is derived from an EMBL/GenBank/DDBJ whole genome shotgun (WGS) entry which is preliminary data.</text>
</comment>
<keyword evidence="2" id="KW-1185">Reference proteome</keyword>
<dbReference type="EMBL" id="JACXWY010000002">
    <property type="protein sequence ID" value="MBD3844685.1"/>
    <property type="molecule type" value="Genomic_DNA"/>
</dbReference>
<dbReference type="RefSeq" id="WP_191123353.1">
    <property type="nucleotide sequence ID" value="NZ_JACXWY010000002.1"/>
</dbReference>
<name>A0A927E7D9_9HYPH</name>
<accession>A0A927E7D9</accession>
<proteinExistence type="predicted"/>
<dbReference type="SUPFAM" id="SSF55961">
    <property type="entry name" value="Bet v1-like"/>
    <property type="match status" value="1"/>
</dbReference>
<gene>
    <name evidence="1" type="ORF">IED13_03150</name>
</gene>
<evidence type="ECO:0008006" key="3">
    <source>
        <dbReference type="Google" id="ProtNLM"/>
    </source>
</evidence>
<dbReference type="Gene3D" id="3.30.530.20">
    <property type="match status" value="1"/>
</dbReference>
<dbReference type="InterPro" id="IPR023393">
    <property type="entry name" value="START-like_dom_sf"/>
</dbReference>
<protein>
    <recommendedName>
        <fullName evidence="3">Polyketide cyclase</fullName>
    </recommendedName>
</protein>
<sequence length="118" mass="12737">MSAGDLEEPSGALVLEYRLDEPPEKVWRAISIPALREAWLPGAALADPQPTVLAPGEAISYRMREDEPPFLESVVTFRVAFDAAGGTRLHVIHELAERGTCQIPRAANGNAPPMLHAA</sequence>